<evidence type="ECO:0000259" key="5">
    <source>
        <dbReference type="PROSITE" id="PS50053"/>
    </source>
</evidence>
<evidence type="ECO:0000256" key="4">
    <source>
        <dbReference type="ARBA" id="ARBA00022801"/>
    </source>
</evidence>
<dbReference type="STRING" id="71784.A0A1Y2AN68"/>
<dbReference type="PROSITE" id="PS50053">
    <property type="entry name" value="UBIQUITIN_2"/>
    <property type="match status" value="1"/>
</dbReference>
<evidence type="ECO:0000256" key="2">
    <source>
        <dbReference type="ARBA" id="ARBA00022670"/>
    </source>
</evidence>
<dbReference type="GO" id="GO:0004190">
    <property type="term" value="F:aspartic-type endopeptidase activity"/>
    <property type="evidence" value="ECO:0007669"/>
    <property type="project" value="UniProtKB-KW"/>
</dbReference>
<reference evidence="6 7" key="1">
    <citation type="submission" date="2016-07" db="EMBL/GenBank/DDBJ databases">
        <title>Pervasive Adenine N6-methylation of Active Genes in Fungi.</title>
        <authorList>
            <consortium name="DOE Joint Genome Institute"/>
            <person name="Mondo S.J."/>
            <person name="Dannebaum R.O."/>
            <person name="Kuo R.C."/>
            <person name="Labutti K."/>
            <person name="Haridas S."/>
            <person name="Kuo A."/>
            <person name="Salamov A."/>
            <person name="Ahrendt S.R."/>
            <person name="Lipzen A."/>
            <person name="Sullivan W."/>
            <person name="Andreopoulos W.B."/>
            <person name="Clum A."/>
            <person name="Lindquist E."/>
            <person name="Daum C."/>
            <person name="Ramamoorthy G.K."/>
            <person name="Gryganskyi A."/>
            <person name="Culley D."/>
            <person name="Magnuson J.K."/>
            <person name="James T.Y."/>
            <person name="O'Malley M.A."/>
            <person name="Stajich J.E."/>
            <person name="Spatafora J.W."/>
            <person name="Visel A."/>
            <person name="Grigoriev I.V."/>
        </authorList>
    </citation>
    <scope>NUCLEOTIDE SEQUENCE [LARGE SCALE GENOMIC DNA]</scope>
    <source>
        <strain evidence="6 7">68-887.2</strain>
    </source>
</reference>
<keyword evidence="4" id="KW-0378">Hydrolase</keyword>
<dbReference type="CDD" id="cd01796">
    <property type="entry name" value="Ubl_Ddi1_like"/>
    <property type="match status" value="1"/>
</dbReference>
<evidence type="ECO:0000256" key="1">
    <source>
        <dbReference type="ARBA" id="ARBA00009136"/>
    </source>
</evidence>
<accession>A0A1Y2AN68</accession>
<feature type="domain" description="Ubiquitin-like" evidence="5">
    <location>
        <begin position="1"/>
        <end position="62"/>
    </location>
</feature>
<proteinExistence type="inferred from homology"/>
<dbReference type="Proteomes" id="UP000193986">
    <property type="component" value="Unassembled WGS sequence"/>
</dbReference>
<dbReference type="InterPro" id="IPR000626">
    <property type="entry name" value="Ubiquitin-like_dom"/>
</dbReference>
<keyword evidence="7" id="KW-1185">Reference proteome</keyword>
<keyword evidence="3" id="KW-0064">Aspartyl protease</keyword>
<protein>
    <recommendedName>
        <fullName evidence="5">Ubiquitin-like domain-containing protein</fullName>
    </recommendedName>
</protein>
<dbReference type="OrthoDB" id="1047367at2759"/>
<dbReference type="EMBL" id="MCFC01000074">
    <property type="protein sequence ID" value="ORY23934.1"/>
    <property type="molecule type" value="Genomic_DNA"/>
</dbReference>
<dbReference type="SUPFAM" id="SSF54236">
    <property type="entry name" value="Ubiquitin-like"/>
    <property type="match status" value="1"/>
</dbReference>
<comment type="caution">
    <text evidence="6">The sequence shown here is derived from an EMBL/GenBank/DDBJ whole genome shotgun (WGS) entry which is preliminary data.</text>
</comment>
<dbReference type="Gene3D" id="3.10.20.90">
    <property type="entry name" value="Phosphatidylinositol 3-kinase Catalytic Subunit, Chain A, domain 1"/>
    <property type="match status" value="1"/>
</dbReference>
<dbReference type="GO" id="GO:0006508">
    <property type="term" value="P:proteolysis"/>
    <property type="evidence" value="ECO:0007669"/>
    <property type="project" value="UniProtKB-KW"/>
</dbReference>
<name>A0A1Y2AN68_9TREE</name>
<evidence type="ECO:0000313" key="6">
    <source>
        <dbReference type="EMBL" id="ORY23934.1"/>
    </source>
</evidence>
<keyword evidence="2" id="KW-0645">Protease</keyword>
<sequence length="223" mass="24706">MRLTIIAPDNVYEHEVDPSMEIQDVQALIEAETGLPATAQVLSNDSGVQMTDTKRSLESYGVAGQASSIFLTLPNAQPVASTSYAPPPSQSGFPSSDSDLERMRLQALGDPRLMADLRAVRYLLLNHELELIPFILRHHLASPVVFVLICAPDSPPGSRHPHNPRIWSIHHISVLALSKLQNDPEMASAIQAGTQRFKEAFMRQQLRMRQAALEKDRQIEVSL</sequence>
<dbReference type="InterPro" id="IPR029071">
    <property type="entry name" value="Ubiquitin-like_domsf"/>
</dbReference>
<evidence type="ECO:0000313" key="7">
    <source>
        <dbReference type="Proteomes" id="UP000193986"/>
    </source>
</evidence>
<organism evidence="6 7">
    <name type="scientific">Naematelia encephala</name>
    <dbReference type="NCBI Taxonomy" id="71784"/>
    <lineage>
        <taxon>Eukaryota</taxon>
        <taxon>Fungi</taxon>
        <taxon>Dikarya</taxon>
        <taxon>Basidiomycota</taxon>
        <taxon>Agaricomycotina</taxon>
        <taxon>Tremellomycetes</taxon>
        <taxon>Tremellales</taxon>
        <taxon>Naemateliaceae</taxon>
        <taxon>Naematelia</taxon>
    </lineage>
</organism>
<dbReference type="InParanoid" id="A0A1Y2AN68"/>
<dbReference type="InterPro" id="IPR033882">
    <property type="entry name" value="DDI1_N"/>
</dbReference>
<comment type="similarity">
    <text evidence="1">Belongs to the DDI1 family.</text>
</comment>
<gene>
    <name evidence="6" type="ORF">BCR39DRAFT_341251</name>
</gene>
<evidence type="ECO:0000256" key="3">
    <source>
        <dbReference type="ARBA" id="ARBA00022750"/>
    </source>
</evidence>
<dbReference type="AlphaFoldDB" id="A0A1Y2AN68"/>